<dbReference type="Gene3D" id="3.40.50.1980">
    <property type="entry name" value="Nitrogenase molybdenum iron protein domain"/>
    <property type="match status" value="2"/>
</dbReference>
<dbReference type="GO" id="GO:0030288">
    <property type="term" value="C:outer membrane-bounded periplasmic space"/>
    <property type="evidence" value="ECO:0007669"/>
    <property type="project" value="TreeGrafter"/>
</dbReference>
<evidence type="ECO:0000256" key="3">
    <source>
        <dbReference type="ARBA" id="ARBA00022448"/>
    </source>
</evidence>
<comment type="similarity">
    <text evidence="2">Belongs to the bacterial solute-binding protein 8 family.</text>
</comment>
<dbReference type="AlphaFoldDB" id="A0A3T1DEN7"/>
<evidence type="ECO:0000256" key="2">
    <source>
        <dbReference type="ARBA" id="ARBA00008814"/>
    </source>
</evidence>
<evidence type="ECO:0000313" key="6">
    <source>
        <dbReference type="EMBL" id="BBI36552.1"/>
    </source>
</evidence>
<reference evidence="6 7" key="1">
    <citation type="submission" date="2019-01" db="EMBL/GenBank/DDBJ databases">
        <title>Complete genome sequence of Cohnella hallensis HS21 isolated from Korean fir (Abies koreana) rhizospheric soil.</title>
        <authorList>
            <person name="Jiang L."/>
            <person name="Kang S.W."/>
            <person name="Kim S."/>
            <person name="Jung J."/>
            <person name="Kim C.Y."/>
            <person name="Kim D.H."/>
            <person name="Kim S.W."/>
            <person name="Lee J."/>
        </authorList>
    </citation>
    <scope>NUCLEOTIDE SEQUENCE [LARGE SCALE GENOMIC DNA]</scope>
    <source>
        <strain evidence="6 7">HS21</strain>
    </source>
</reference>
<dbReference type="GO" id="GO:1901678">
    <property type="term" value="P:iron coordination entity transport"/>
    <property type="evidence" value="ECO:0007669"/>
    <property type="project" value="UniProtKB-ARBA"/>
</dbReference>
<dbReference type="PANTHER" id="PTHR30532">
    <property type="entry name" value="IRON III DICITRATE-BINDING PERIPLASMIC PROTEIN"/>
    <property type="match status" value="1"/>
</dbReference>
<protein>
    <recommendedName>
        <fullName evidence="5">Fe/B12 periplasmic-binding domain-containing protein</fullName>
    </recommendedName>
</protein>
<organism evidence="6 7">
    <name type="scientific">Cohnella abietis</name>
    <dbReference type="NCBI Taxonomy" id="2507935"/>
    <lineage>
        <taxon>Bacteria</taxon>
        <taxon>Bacillati</taxon>
        <taxon>Bacillota</taxon>
        <taxon>Bacilli</taxon>
        <taxon>Bacillales</taxon>
        <taxon>Paenibacillaceae</taxon>
        <taxon>Cohnella</taxon>
    </lineage>
</organism>
<dbReference type="InterPro" id="IPR002491">
    <property type="entry name" value="ABC_transptr_periplasmic_BD"/>
</dbReference>
<keyword evidence="4" id="KW-0732">Signal</keyword>
<proteinExistence type="inferred from homology"/>
<dbReference type="Pfam" id="PF01497">
    <property type="entry name" value="Peripla_BP_2"/>
    <property type="match status" value="1"/>
</dbReference>
<gene>
    <name evidence="6" type="ORF">KCTCHS21_59510</name>
</gene>
<name>A0A3T1DEN7_9BACL</name>
<keyword evidence="7" id="KW-1185">Reference proteome</keyword>
<dbReference type="PANTHER" id="PTHR30532:SF26">
    <property type="entry name" value="IRON(3+)-HYDROXAMATE-BINDING PROTEIN FHUD"/>
    <property type="match status" value="1"/>
</dbReference>
<dbReference type="PROSITE" id="PS50983">
    <property type="entry name" value="FE_B12_PBP"/>
    <property type="match status" value="1"/>
</dbReference>
<keyword evidence="3" id="KW-0813">Transport</keyword>
<feature type="domain" description="Fe/B12 periplasmic-binding" evidence="5">
    <location>
        <begin position="8"/>
        <end position="279"/>
    </location>
</feature>
<accession>A0A3T1DEN7</accession>
<evidence type="ECO:0000256" key="4">
    <source>
        <dbReference type="ARBA" id="ARBA00022729"/>
    </source>
</evidence>
<evidence type="ECO:0000313" key="7">
    <source>
        <dbReference type="Proteomes" id="UP000289856"/>
    </source>
</evidence>
<dbReference type="InterPro" id="IPR051313">
    <property type="entry name" value="Bact_iron-sidero_bind"/>
</dbReference>
<sequence length="279" mass="31477">MYKDSTGREVTIPTHPQRVITSQYLPQMLAAGLKPIGAATHLLNNFTAVKDQLTGIEDVGQANEMNLEKALTLNPDLIIATEWNEDKLDQLSKIAPTVIVKWEGKDPFQHFTDVADILGRSDEAQQWIQAYDKKGEEARAKLKDYVKEGETFGVVVIGGYEKGQLRVYGTGNVGYTLFQTLQFPMTDFVKTEWNKGDNNQGLAISLEKLPEYASADRLFVVKFDNDPEFLKQVEDSRLWSDLPAVKNNKVYVVDASLWFSYDIMSFEAQLNDAVRMLAK</sequence>
<dbReference type="SUPFAM" id="SSF53807">
    <property type="entry name" value="Helical backbone' metal receptor"/>
    <property type="match status" value="1"/>
</dbReference>
<dbReference type="EMBL" id="AP019400">
    <property type="protein sequence ID" value="BBI36552.1"/>
    <property type="molecule type" value="Genomic_DNA"/>
</dbReference>
<evidence type="ECO:0000256" key="1">
    <source>
        <dbReference type="ARBA" id="ARBA00004196"/>
    </source>
</evidence>
<evidence type="ECO:0000259" key="5">
    <source>
        <dbReference type="PROSITE" id="PS50983"/>
    </source>
</evidence>
<comment type="subcellular location">
    <subcellularLocation>
        <location evidence="1">Cell envelope</location>
    </subcellularLocation>
</comment>
<dbReference type="KEGG" id="cohn:KCTCHS21_59510"/>
<dbReference type="Proteomes" id="UP000289856">
    <property type="component" value="Chromosome"/>
</dbReference>